<evidence type="ECO:0000256" key="2">
    <source>
        <dbReference type="ARBA" id="ARBA00022723"/>
    </source>
</evidence>
<dbReference type="Gene3D" id="2.20.25.10">
    <property type="match status" value="1"/>
</dbReference>
<sequence length="306" mass="33201">MAALDNAEITKKGKELAKACKASAPAAVIISLLNELKTGVVPTEANLRATSIGSIVNQLRKNPNRHVAEAAGAIVAKWREAVHRDKLKKEGNTSNGKSISSDNISPTASASQDKNGKAAGPPKGVDPSQRTHKTDGIDPKATGSSTRDSCVGLLYNGLVYMSEQSPHKILSVATDVEAQIHKHFGPEEKPAYKTKVRSLFQNLKSKTNGSLRVNVANGKISAARFVTMSDDDLKSAELKEEEKKLEDENMRVAQVSREVPSITDTLSCPKCHKREVSFYQAQTRSADEPMTTFCTCQPCGHQWRFS</sequence>
<feature type="compositionally biased region" description="Polar residues" evidence="9">
    <location>
        <begin position="92"/>
        <end position="113"/>
    </location>
</feature>
<evidence type="ECO:0000256" key="4">
    <source>
        <dbReference type="ARBA" id="ARBA00022833"/>
    </source>
</evidence>
<evidence type="ECO:0000256" key="1">
    <source>
        <dbReference type="ARBA" id="ARBA00004123"/>
    </source>
</evidence>
<proteinExistence type="predicted"/>
<comment type="subcellular location">
    <subcellularLocation>
        <location evidence="1 7">Nucleus</location>
    </subcellularLocation>
</comment>
<evidence type="ECO:0000259" key="10">
    <source>
        <dbReference type="PROSITE" id="PS51133"/>
    </source>
</evidence>
<dbReference type="GO" id="GO:0001139">
    <property type="term" value="F:RNA polymerase II complex recruiting activity"/>
    <property type="evidence" value="ECO:0007669"/>
    <property type="project" value="TreeGrafter"/>
</dbReference>
<keyword evidence="5 7" id="KW-0539">Nucleus</keyword>
<evidence type="ECO:0000256" key="5">
    <source>
        <dbReference type="ARBA" id="ARBA00023242"/>
    </source>
</evidence>
<dbReference type="Pfam" id="PF01096">
    <property type="entry name" value="Zn_ribbon_TFIIS"/>
    <property type="match status" value="1"/>
</dbReference>
<evidence type="ECO:0000256" key="9">
    <source>
        <dbReference type="SAM" id="MobiDB-lite"/>
    </source>
</evidence>
<dbReference type="PANTHER" id="PTHR11477:SF0">
    <property type="entry name" value="IP08861P-RELATED"/>
    <property type="match status" value="1"/>
</dbReference>
<dbReference type="Gene3D" id="1.10.472.30">
    <property type="entry name" value="Transcription elongation factor S-II, central domain"/>
    <property type="match status" value="1"/>
</dbReference>
<dbReference type="GO" id="GO:0031440">
    <property type="term" value="P:regulation of mRNA 3'-end processing"/>
    <property type="evidence" value="ECO:0007669"/>
    <property type="project" value="TreeGrafter"/>
</dbReference>
<protein>
    <recommendedName>
        <fullName evidence="15">Transcription elongation factor S-II</fullName>
    </recommendedName>
</protein>
<feature type="domain" description="TFIIS central" evidence="12">
    <location>
        <begin position="146"/>
        <end position="261"/>
    </location>
</feature>
<dbReference type="EMBL" id="CAJPDQ010000039">
    <property type="protein sequence ID" value="CAF9931569.1"/>
    <property type="molecule type" value="Genomic_DNA"/>
</dbReference>
<evidence type="ECO:0000256" key="8">
    <source>
        <dbReference type="SAM" id="Coils"/>
    </source>
</evidence>
<dbReference type="SMART" id="SM00440">
    <property type="entry name" value="ZnF_C2C2"/>
    <property type="match status" value="1"/>
</dbReference>
<feature type="coiled-coil region" evidence="8">
    <location>
        <begin position="228"/>
        <end position="258"/>
    </location>
</feature>
<dbReference type="PROSITE" id="PS51319">
    <property type="entry name" value="TFIIS_N"/>
    <property type="match status" value="1"/>
</dbReference>
<evidence type="ECO:0000256" key="3">
    <source>
        <dbReference type="ARBA" id="ARBA00022771"/>
    </source>
</evidence>
<dbReference type="SMART" id="SM00510">
    <property type="entry name" value="TFS2M"/>
    <property type="match status" value="1"/>
</dbReference>
<evidence type="ECO:0000259" key="12">
    <source>
        <dbReference type="PROSITE" id="PS51321"/>
    </source>
</evidence>
<keyword evidence="8" id="KW-0175">Coiled coil</keyword>
<dbReference type="FunFam" id="1.10.472.30:FF:000003">
    <property type="entry name" value="Transcription elongation factor S-II"/>
    <property type="match status" value="1"/>
</dbReference>
<evidence type="ECO:0000256" key="6">
    <source>
        <dbReference type="PROSITE-ProRule" id="PRU00472"/>
    </source>
</evidence>
<evidence type="ECO:0008006" key="15">
    <source>
        <dbReference type="Google" id="ProtNLM"/>
    </source>
</evidence>
<dbReference type="PIRSF" id="PIRSF006704">
    <property type="entry name" value="TF_IIS"/>
    <property type="match status" value="1"/>
</dbReference>
<dbReference type="PROSITE" id="PS51321">
    <property type="entry name" value="TFIIS_CENTRAL"/>
    <property type="match status" value="1"/>
</dbReference>
<dbReference type="Pfam" id="PF08711">
    <property type="entry name" value="Med26"/>
    <property type="match status" value="1"/>
</dbReference>
<dbReference type="CDD" id="cd13749">
    <property type="entry name" value="Zn-ribbon_TFIIS"/>
    <property type="match status" value="1"/>
</dbReference>
<dbReference type="SUPFAM" id="SSF46942">
    <property type="entry name" value="Elongation factor TFIIS domain 2"/>
    <property type="match status" value="1"/>
</dbReference>
<dbReference type="Pfam" id="PF07500">
    <property type="entry name" value="TFIIS_M"/>
    <property type="match status" value="1"/>
</dbReference>
<dbReference type="PROSITE" id="PS00466">
    <property type="entry name" value="ZF_TFIIS_1"/>
    <property type="match status" value="1"/>
</dbReference>
<dbReference type="GO" id="GO:0031564">
    <property type="term" value="P:transcription antitermination"/>
    <property type="evidence" value="ECO:0007669"/>
    <property type="project" value="TreeGrafter"/>
</dbReference>
<dbReference type="InterPro" id="IPR035100">
    <property type="entry name" value="TF_IIS-typ"/>
</dbReference>
<organism evidence="13 14">
    <name type="scientific">Gomphillus americanus</name>
    <dbReference type="NCBI Taxonomy" id="1940652"/>
    <lineage>
        <taxon>Eukaryota</taxon>
        <taxon>Fungi</taxon>
        <taxon>Dikarya</taxon>
        <taxon>Ascomycota</taxon>
        <taxon>Pezizomycotina</taxon>
        <taxon>Lecanoromycetes</taxon>
        <taxon>OSLEUM clade</taxon>
        <taxon>Ostropomycetidae</taxon>
        <taxon>Ostropales</taxon>
        <taxon>Graphidaceae</taxon>
        <taxon>Gomphilloideae</taxon>
        <taxon>Gomphillus</taxon>
    </lineage>
</organism>
<feature type="region of interest" description="Disordered" evidence="9">
    <location>
        <begin position="85"/>
        <end position="146"/>
    </location>
</feature>
<dbReference type="GO" id="GO:0006362">
    <property type="term" value="P:transcription elongation by RNA polymerase I"/>
    <property type="evidence" value="ECO:0007669"/>
    <property type="project" value="TreeGrafter"/>
</dbReference>
<dbReference type="InterPro" id="IPR001222">
    <property type="entry name" value="Znf_TFIIS"/>
</dbReference>
<feature type="domain" description="TFIIS N-terminal" evidence="11">
    <location>
        <begin position="8"/>
        <end position="85"/>
    </location>
</feature>
<dbReference type="OrthoDB" id="44867at2759"/>
<dbReference type="SUPFAM" id="SSF47676">
    <property type="entry name" value="Conserved domain common to transcription factors TFIIS, elongin A, CRSP70"/>
    <property type="match status" value="1"/>
</dbReference>
<dbReference type="PANTHER" id="PTHR11477">
    <property type="entry name" value="TRANSCRIPTION FACTOR S-II ZINC FINGER DOMAIN-CONTAINING PROTEIN"/>
    <property type="match status" value="1"/>
</dbReference>
<dbReference type="Gene3D" id="1.20.930.10">
    <property type="entry name" value="Conserved domain common to transcription factors TFIIS, elongin A, CRSP70"/>
    <property type="match status" value="1"/>
</dbReference>
<accession>A0A8H3IXW4</accession>
<dbReference type="SUPFAM" id="SSF57783">
    <property type="entry name" value="Zinc beta-ribbon"/>
    <property type="match status" value="1"/>
</dbReference>
<dbReference type="AlphaFoldDB" id="A0A8H3IXW4"/>
<keyword evidence="14" id="KW-1185">Reference proteome</keyword>
<reference evidence="13" key="1">
    <citation type="submission" date="2021-03" db="EMBL/GenBank/DDBJ databases">
        <authorList>
            <person name="Tagirdzhanova G."/>
        </authorList>
    </citation>
    <scope>NUCLEOTIDE SEQUENCE</scope>
</reference>
<dbReference type="InterPro" id="IPR017923">
    <property type="entry name" value="TFIIS_N"/>
</dbReference>
<dbReference type="Proteomes" id="UP000664169">
    <property type="component" value="Unassembled WGS sequence"/>
</dbReference>
<keyword evidence="4" id="KW-0862">Zinc</keyword>
<gene>
    <name evidence="13" type="ORF">GOMPHAMPRED_005946</name>
</gene>
<keyword evidence="2" id="KW-0479">Metal-binding</keyword>
<keyword evidence="3 6" id="KW-0863">Zinc-finger</keyword>
<dbReference type="InterPro" id="IPR003618">
    <property type="entry name" value="TFIIS_cen_dom"/>
</dbReference>
<evidence type="ECO:0000256" key="7">
    <source>
        <dbReference type="PROSITE-ProRule" id="PRU00649"/>
    </source>
</evidence>
<evidence type="ECO:0000313" key="13">
    <source>
        <dbReference type="EMBL" id="CAF9931569.1"/>
    </source>
</evidence>
<dbReference type="InterPro" id="IPR036575">
    <property type="entry name" value="TFIIS_cen_dom_sf"/>
</dbReference>
<feature type="domain" description="TFIIS-type" evidence="10">
    <location>
        <begin position="264"/>
        <end position="304"/>
    </location>
</feature>
<dbReference type="InterPro" id="IPR035441">
    <property type="entry name" value="TFIIS/LEDGF_dom_sf"/>
</dbReference>
<dbReference type="PROSITE" id="PS51133">
    <property type="entry name" value="ZF_TFIIS_2"/>
    <property type="match status" value="1"/>
</dbReference>
<dbReference type="SMART" id="SM00509">
    <property type="entry name" value="TFS2N"/>
    <property type="match status" value="1"/>
</dbReference>
<evidence type="ECO:0000259" key="11">
    <source>
        <dbReference type="PROSITE" id="PS51319"/>
    </source>
</evidence>
<dbReference type="GO" id="GO:0008270">
    <property type="term" value="F:zinc ion binding"/>
    <property type="evidence" value="ECO:0007669"/>
    <property type="project" value="UniProtKB-KW"/>
</dbReference>
<comment type="caution">
    <text evidence="13">The sequence shown here is derived from an EMBL/GenBank/DDBJ whole genome shotgun (WGS) entry which is preliminary data.</text>
</comment>
<dbReference type="GO" id="GO:0006368">
    <property type="term" value="P:transcription elongation by RNA polymerase II"/>
    <property type="evidence" value="ECO:0007669"/>
    <property type="project" value="TreeGrafter"/>
</dbReference>
<dbReference type="GO" id="GO:0005634">
    <property type="term" value="C:nucleus"/>
    <property type="evidence" value="ECO:0007669"/>
    <property type="project" value="UniProtKB-SubCell"/>
</dbReference>
<dbReference type="GO" id="GO:0000977">
    <property type="term" value="F:RNA polymerase II transcription regulatory region sequence-specific DNA binding"/>
    <property type="evidence" value="ECO:0007669"/>
    <property type="project" value="TreeGrafter"/>
</dbReference>
<dbReference type="InterPro" id="IPR003617">
    <property type="entry name" value="TFIIS/CRSP70_N_sub"/>
</dbReference>
<evidence type="ECO:0000313" key="14">
    <source>
        <dbReference type="Proteomes" id="UP000664169"/>
    </source>
</evidence>
<name>A0A8H3IXW4_9LECA</name>